<evidence type="ECO:0000256" key="7">
    <source>
        <dbReference type="SAM" id="MobiDB-lite"/>
    </source>
</evidence>
<feature type="non-terminal residue" evidence="9">
    <location>
        <position position="1541"/>
    </location>
</feature>
<comment type="subcellular location">
    <subcellularLocation>
        <location evidence="1">Secreted</location>
    </subcellularLocation>
</comment>
<comment type="caution">
    <text evidence="9">The sequence shown here is derived from an EMBL/GenBank/DDBJ whole genome shotgun (WGS) entry which is preliminary data.</text>
</comment>
<feature type="domain" description="VWFD" evidence="8">
    <location>
        <begin position="1179"/>
        <end position="1360"/>
    </location>
</feature>
<name>A0A8X7X7Q8_POLSE</name>
<sequence length="1541" mass="172341">MRYRGKVRGFTPSPGEIFEICNCTTVKCLENNTLQYIPYNCTPPEKFTCASGRPSNTVMDEKFCCKVEVCDCYCTGFGDPHYITFDGEYYSHQGNCTYLLVEEIRPNYDNFKIYIDNVHCDIRDRVSCPRSIIVSFESQVIELKNMETNGRVKLKVFVNSKEEHLPFKRFGMKVYSSGLNLILEIPEAEIEVTFNGVAFTIKLPYQKFGNNTQGQCGTCNNNRADDCLLPGGQLVDSCEVMADYWLVNDPNKAHCTPPTLLPTVPPSKPTVKPTGVPCTANSLFIQYIRHNVHPDIKNEPDMAVQYVTQRMEKAGAISGHGNHSFGETFVYNCQDCTCDEDTKTVTCVDHSCPVIPEPNCNDPGFVLSNETSVDNPCCTELICKPKDVCVLNSVEYQVGVPVPLDKCQTCVCSQEIDPKEKLHIINCVPVKCVETCEPPGETWSPAHDKCSVHSCIHIKDTFISTVANIVCPTFHPENCQPGTIQTAPDGCCKTSRAPNHNNRICSTWGNSHFKTFDGDVYQFNSTCDYNFASDCHNSLPEFSVHIQRADTEGKLLIESVVITIKDYIIFLTKDTAVVNEEKVSNAFYGPRLLLERSHSYTKLFTKMGLILMWNGEDALMVELDTQFQNQTCGLCGDYNGIQVYNEFISKAKKCPFNMIYEESRSPCLDTCFNQDASKLCKEHDMDGCFCPPGMVVDDLSNTGCIPATECKCSLHDTYFKPGEIVKQECEECLCNSGKWMCKNLPCSATCSVEGGTYITTFDGKSYTFHGNCYYILTKIPGDKGFTVLVELIPCGTQQLDACMKTMVLLPDNNSNNALSFEAGGRVFQNNAEIHLPYVTANIKIFKPSSFHIMIQTEAGLQIQLQLVPIMQIYIALDHSNKKKMEGLCGNYNDAQADDFKTFQGIVEGTAAYFANTWKVHSSCPDQKDHLEDPCAISVENEQYAEHWCSALRDEKGLFSKCHTMVDPQEYYKKCKYSTCSCEKSEDCLCASLSSYVRACMAKGITLEGWRKNVCVKYAESCPATKIFSYGIKRCQQTCRSLSMGSQACTMNFKPVDGCSCPEGFYQNDQGSCVPKAKCPCYHKGDWIEPGKTIMIQDESCICANGSLHCQVSARKIEESLCTAPMVYVNCSNAKVGTSGVECRRTCHKNDGICVSLCFTCYAVECQSGCVCPSGMIDDGRGNCVKEFQCPCIHNGAYYFNGAHIKVKCNTCVCQSGTWQCTTKKCPGTCTIYGGGHYITYDGLRYEFEGDCEYIATQETELKLGDGKVQLQPLEKEKNVTCKVHRIGIYYAVETDIGLTLLWDRRTTVYITLAPDYKGQVCGVCGNFDDNTKNDFTTRNQLIVASPMEFGNSWKVSSSCPNVDVDVDPCSVSAHRKNWAQIQCNIILDDVFKACHCMVDPVPYYEACVHDSCACDAGGDCECLCTAIAAYAAACNHVNMCINWRNEDLCRCFPQCPPDRPIFHEKNNTCVAYEKCGCVINGTYYNPGDKVPSDEPCQECMYNYHHHHHNRTHHNANHNNRIHDNSNHHNNRKYNNSTLHYN</sequence>
<dbReference type="InterPro" id="IPR036084">
    <property type="entry name" value="Ser_inhib-like_sf"/>
</dbReference>
<proteinExistence type="predicted"/>
<evidence type="ECO:0000256" key="6">
    <source>
        <dbReference type="ARBA" id="ARBA00023180"/>
    </source>
</evidence>
<accession>A0A8X7X7Q8</accession>
<dbReference type="InterPro" id="IPR001846">
    <property type="entry name" value="VWF_type-D"/>
</dbReference>
<evidence type="ECO:0000313" key="9">
    <source>
        <dbReference type="EMBL" id="KAG2462996.1"/>
    </source>
</evidence>
<dbReference type="SMART" id="SM00215">
    <property type="entry name" value="VWC_out"/>
    <property type="match status" value="2"/>
</dbReference>
<dbReference type="InterPro" id="IPR001007">
    <property type="entry name" value="VWF_dom"/>
</dbReference>
<dbReference type="InterPro" id="IPR050780">
    <property type="entry name" value="Mucin_vWF_Thrombospondin_sf"/>
</dbReference>
<reference evidence="9 10" key="1">
    <citation type="journal article" date="2021" name="Cell">
        <title>Tracing the genetic footprints of vertebrate landing in non-teleost ray-finned fishes.</title>
        <authorList>
            <person name="Bi X."/>
            <person name="Wang K."/>
            <person name="Yang L."/>
            <person name="Pan H."/>
            <person name="Jiang H."/>
            <person name="Wei Q."/>
            <person name="Fang M."/>
            <person name="Yu H."/>
            <person name="Zhu C."/>
            <person name="Cai Y."/>
            <person name="He Y."/>
            <person name="Gan X."/>
            <person name="Zeng H."/>
            <person name="Yu D."/>
            <person name="Zhu Y."/>
            <person name="Jiang H."/>
            <person name="Qiu Q."/>
            <person name="Yang H."/>
            <person name="Zhang Y.E."/>
            <person name="Wang W."/>
            <person name="Zhu M."/>
            <person name="He S."/>
            <person name="Zhang G."/>
        </authorList>
    </citation>
    <scope>NUCLEOTIDE SEQUENCE [LARGE SCALE GENOMIC DNA]</scope>
    <source>
        <strain evidence="9">Bchr_013</strain>
    </source>
</reference>
<feature type="domain" description="VWFD" evidence="8">
    <location>
        <begin position="748"/>
        <end position="924"/>
    </location>
</feature>
<dbReference type="Pfam" id="PF01826">
    <property type="entry name" value="TIL"/>
    <property type="match status" value="2"/>
</dbReference>
<feature type="domain" description="VWFD" evidence="8">
    <location>
        <begin position="72"/>
        <end position="256"/>
    </location>
</feature>
<keyword evidence="10" id="KW-1185">Reference proteome</keyword>
<evidence type="ECO:0000259" key="8">
    <source>
        <dbReference type="PROSITE" id="PS51233"/>
    </source>
</evidence>
<dbReference type="PANTHER" id="PTHR11339">
    <property type="entry name" value="EXTRACELLULAR MATRIX GLYCOPROTEIN RELATED"/>
    <property type="match status" value="1"/>
</dbReference>
<feature type="domain" description="VWFD" evidence="8">
    <location>
        <begin position="503"/>
        <end position="668"/>
    </location>
</feature>
<dbReference type="SMART" id="SM00832">
    <property type="entry name" value="C8"/>
    <property type="match status" value="2"/>
</dbReference>
<dbReference type="FunFam" id="2.10.25.10:FF:000674">
    <property type="entry name" value="Mucin-2"/>
    <property type="match status" value="1"/>
</dbReference>
<evidence type="ECO:0000313" key="10">
    <source>
        <dbReference type="Proteomes" id="UP000886611"/>
    </source>
</evidence>
<evidence type="ECO:0000256" key="4">
    <source>
        <dbReference type="ARBA" id="ARBA00022737"/>
    </source>
</evidence>
<dbReference type="FunFam" id="2.10.25.10:FF:000153">
    <property type="entry name" value="MUC5B isoform 1"/>
    <property type="match status" value="1"/>
</dbReference>
<dbReference type="CDD" id="cd19941">
    <property type="entry name" value="TIL"/>
    <property type="match status" value="3"/>
</dbReference>
<dbReference type="Pfam" id="PF23244">
    <property type="entry name" value="VWF"/>
    <property type="match status" value="1"/>
</dbReference>
<dbReference type="GO" id="GO:0005615">
    <property type="term" value="C:extracellular space"/>
    <property type="evidence" value="ECO:0007669"/>
    <property type="project" value="TreeGrafter"/>
</dbReference>
<dbReference type="SUPFAM" id="SSF57567">
    <property type="entry name" value="Serine protease inhibitors"/>
    <property type="match status" value="2"/>
</dbReference>
<organism evidence="9 10">
    <name type="scientific">Polypterus senegalus</name>
    <name type="common">Senegal bichir</name>
    <dbReference type="NCBI Taxonomy" id="55291"/>
    <lineage>
        <taxon>Eukaryota</taxon>
        <taxon>Metazoa</taxon>
        <taxon>Chordata</taxon>
        <taxon>Craniata</taxon>
        <taxon>Vertebrata</taxon>
        <taxon>Euteleostomi</taxon>
        <taxon>Actinopterygii</taxon>
        <taxon>Polypteriformes</taxon>
        <taxon>Polypteridae</taxon>
        <taxon>Polypterus</taxon>
    </lineage>
</organism>
<keyword evidence="5" id="KW-1015">Disulfide bond</keyword>
<dbReference type="EMBL" id="JAATIS010004040">
    <property type="protein sequence ID" value="KAG2462996.1"/>
    <property type="molecule type" value="Genomic_DNA"/>
</dbReference>
<dbReference type="Proteomes" id="UP000886611">
    <property type="component" value="Unassembled WGS sequence"/>
</dbReference>
<keyword evidence="3" id="KW-0732">Signal</keyword>
<evidence type="ECO:0000256" key="1">
    <source>
        <dbReference type="ARBA" id="ARBA00004613"/>
    </source>
</evidence>
<dbReference type="Pfam" id="PF08742">
    <property type="entry name" value="C8"/>
    <property type="match status" value="2"/>
</dbReference>
<feature type="compositionally biased region" description="Low complexity" evidence="7">
    <location>
        <begin position="1532"/>
        <end position="1541"/>
    </location>
</feature>
<keyword evidence="6" id="KW-0325">Glycoprotein</keyword>
<feature type="non-terminal residue" evidence="9">
    <location>
        <position position="1"/>
    </location>
</feature>
<dbReference type="SMART" id="SM00216">
    <property type="entry name" value="VWD"/>
    <property type="match status" value="4"/>
</dbReference>
<dbReference type="Pfam" id="PF00094">
    <property type="entry name" value="VWD"/>
    <property type="match status" value="5"/>
</dbReference>
<evidence type="ECO:0000256" key="3">
    <source>
        <dbReference type="ARBA" id="ARBA00022729"/>
    </source>
</evidence>
<evidence type="ECO:0000256" key="2">
    <source>
        <dbReference type="ARBA" id="ARBA00022525"/>
    </source>
</evidence>
<keyword evidence="2" id="KW-0964">Secreted</keyword>
<dbReference type="InterPro" id="IPR002919">
    <property type="entry name" value="TIL_dom"/>
</dbReference>
<dbReference type="PANTHER" id="PTHR11339:SF371">
    <property type="entry name" value="MUCIN-2"/>
    <property type="match status" value="1"/>
</dbReference>
<dbReference type="SMART" id="SM00214">
    <property type="entry name" value="VWC"/>
    <property type="match status" value="4"/>
</dbReference>
<dbReference type="Gene3D" id="2.10.25.10">
    <property type="entry name" value="Laminin"/>
    <property type="match status" value="2"/>
</dbReference>
<protein>
    <submittedName>
        <fullName evidence="9">MUC2 protein</fullName>
    </submittedName>
</protein>
<evidence type="ECO:0000256" key="5">
    <source>
        <dbReference type="ARBA" id="ARBA00023157"/>
    </source>
</evidence>
<dbReference type="InterPro" id="IPR014853">
    <property type="entry name" value="VWF/SSPO/ZAN-like_Cys-rich_dom"/>
</dbReference>
<dbReference type="GO" id="GO:0031012">
    <property type="term" value="C:extracellular matrix"/>
    <property type="evidence" value="ECO:0007669"/>
    <property type="project" value="TreeGrafter"/>
</dbReference>
<gene>
    <name evidence="9" type="primary">Muc2</name>
    <name evidence="9" type="ORF">GTO96_0000571</name>
</gene>
<feature type="region of interest" description="Disordered" evidence="7">
    <location>
        <begin position="1510"/>
        <end position="1541"/>
    </location>
</feature>
<dbReference type="PROSITE" id="PS51233">
    <property type="entry name" value="VWFD"/>
    <property type="match status" value="4"/>
</dbReference>
<keyword evidence="4" id="KW-0677">Repeat</keyword>